<keyword evidence="3" id="KW-0472">Membrane</keyword>
<feature type="region of interest" description="Disordered" evidence="2">
    <location>
        <begin position="88"/>
        <end position="108"/>
    </location>
</feature>
<sequence>MTQCCGKSKIENLRQDAEEVDPASQIKVVVENGEQGKDVQESEELTAWIWAWLCAAIMSLPFLAWMARILGRPVRRSAGPNIIDTSAAQCRTDGSSSGGESASTVRASAPGTARIELFPRLELSTTPRSVSHSIFVSRDVRSSMARQSTGRRKLGSSGWIQTAGPGKYNRTDSRRRYLRWSDDKNKRGKGGKKCLSRHTERLWFKHMRNQYRSRRNGMAAAVGPRKVMPSTPRHLHRSDHCHPGMESRTSTSSADAEHHRQLVHKQRDIRQRQRRHAAIALSNLMASLDLSETSSHAVSPQKDAGINPTATANRPKERRLSEAVPLPEHEADGTPRHGELSDLKVGPECTRTIVVATSFEESPRPTKSVPNSKLDTALELESSRWDVAQKWWQEQQVKADIVAMPESQDTEQDSIKCCQCSRAFATQSGLSRHVKLLHRRQTRLWDCDICHSVFPTEVGRDRHWNAVHADDLVDENPEGLPRDSKWNPTLRMIQLESMSRRDGDVKFGPLSDDLPFWSRDEW</sequence>
<dbReference type="GO" id="GO:0008270">
    <property type="term" value="F:zinc ion binding"/>
    <property type="evidence" value="ECO:0007669"/>
    <property type="project" value="UniProtKB-KW"/>
</dbReference>
<keyword evidence="6" id="KW-1185">Reference proteome</keyword>
<gene>
    <name evidence="5" type="ORF">CLCR_03478</name>
</gene>
<accession>A0A1C1CG53</accession>
<evidence type="ECO:0000259" key="4">
    <source>
        <dbReference type="PROSITE" id="PS50157"/>
    </source>
</evidence>
<evidence type="ECO:0000256" key="2">
    <source>
        <dbReference type="SAM" id="MobiDB-lite"/>
    </source>
</evidence>
<reference evidence="6" key="1">
    <citation type="submission" date="2015-07" db="EMBL/GenBank/DDBJ databases">
        <authorList>
            <person name="Teixeira M.M."/>
            <person name="Souza R.C."/>
            <person name="Almeida L.G."/>
            <person name="Vicente V.A."/>
            <person name="de Hoog S."/>
            <person name="Bocca A.L."/>
            <person name="de Almeida S.R."/>
            <person name="Vasconcelos A.T."/>
            <person name="Felipe M.S."/>
        </authorList>
    </citation>
    <scope>NUCLEOTIDE SEQUENCE [LARGE SCALE GENOMIC DNA]</scope>
    <source>
        <strain evidence="6">KSF</strain>
    </source>
</reference>
<dbReference type="OrthoDB" id="8922241at2759"/>
<dbReference type="Gene3D" id="3.30.160.60">
    <property type="entry name" value="Classic Zinc Finger"/>
    <property type="match status" value="1"/>
</dbReference>
<feature type="transmembrane region" description="Helical" evidence="3">
    <location>
        <begin position="47"/>
        <end position="67"/>
    </location>
</feature>
<keyword evidence="3" id="KW-0812">Transmembrane</keyword>
<organism evidence="5 6">
    <name type="scientific">Cladophialophora carrionii</name>
    <dbReference type="NCBI Taxonomy" id="86049"/>
    <lineage>
        <taxon>Eukaryota</taxon>
        <taxon>Fungi</taxon>
        <taxon>Dikarya</taxon>
        <taxon>Ascomycota</taxon>
        <taxon>Pezizomycotina</taxon>
        <taxon>Eurotiomycetes</taxon>
        <taxon>Chaetothyriomycetidae</taxon>
        <taxon>Chaetothyriales</taxon>
        <taxon>Herpotrichiellaceae</taxon>
        <taxon>Cladophialophora</taxon>
    </lineage>
</organism>
<feature type="domain" description="C2H2-type" evidence="4">
    <location>
        <begin position="415"/>
        <end position="443"/>
    </location>
</feature>
<dbReference type="EMBL" id="LGRB01000013">
    <property type="protein sequence ID" value="OCT47515.1"/>
    <property type="molecule type" value="Genomic_DNA"/>
</dbReference>
<name>A0A1C1CG53_9EURO</name>
<evidence type="ECO:0000313" key="5">
    <source>
        <dbReference type="EMBL" id="OCT47515.1"/>
    </source>
</evidence>
<feature type="compositionally biased region" description="Polar residues" evidence="2">
    <location>
        <begin position="88"/>
        <end position="106"/>
    </location>
</feature>
<dbReference type="InterPro" id="IPR013087">
    <property type="entry name" value="Znf_C2H2_type"/>
</dbReference>
<keyword evidence="1" id="KW-0863">Zinc-finger</keyword>
<evidence type="ECO:0000256" key="1">
    <source>
        <dbReference type="PROSITE-ProRule" id="PRU00042"/>
    </source>
</evidence>
<feature type="compositionally biased region" description="Basic and acidic residues" evidence="2">
    <location>
        <begin position="255"/>
        <end position="271"/>
    </location>
</feature>
<dbReference type="SMART" id="SM00355">
    <property type="entry name" value="ZnF_C2H2"/>
    <property type="match status" value="2"/>
</dbReference>
<dbReference type="Proteomes" id="UP000094526">
    <property type="component" value="Unassembled WGS sequence"/>
</dbReference>
<evidence type="ECO:0000256" key="3">
    <source>
        <dbReference type="SAM" id="Phobius"/>
    </source>
</evidence>
<feature type="region of interest" description="Disordered" evidence="2">
    <location>
        <begin position="217"/>
        <end position="273"/>
    </location>
</feature>
<keyword evidence="1" id="KW-0479">Metal-binding</keyword>
<feature type="compositionally biased region" description="Basic and acidic residues" evidence="2">
    <location>
        <begin position="314"/>
        <end position="342"/>
    </location>
</feature>
<evidence type="ECO:0000313" key="6">
    <source>
        <dbReference type="Proteomes" id="UP000094526"/>
    </source>
</evidence>
<dbReference type="AlphaFoldDB" id="A0A1C1CG53"/>
<dbReference type="PROSITE" id="PS50157">
    <property type="entry name" value="ZINC_FINGER_C2H2_2"/>
    <property type="match status" value="1"/>
</dbReference>
<protein>
    <recommendedName>
        <fullName evidence="4">C2H2-type domain-containing protein</fullName>
    </recommendedName>
</protein>
<dbReference type="VEuPathDB" id="FungiDB:CLCR_03478"/>
<proteinExistence type="predicted"/>
<comment type="caution">
    <text evidence="5">The sequence shown here is derived from an EMBL/GenBank/DDBJ whole genome shotgun (WGS) entry which is preliminary data.</text>
</comment>
<feature type="region of interest" description="Disordered" evidence="2">
    <location>
        <begin position="292"/>
        <end position="343"/>
    </location>
</feature>
<dbReference type="VEuPathDB" id="FungiDB:G647_01868"/>
<keyword evidence="3" id="KW-1133">Transmembrane helix</keyword>
<keyword evidence="1" id="KW-0862">Zinc</keyword>
<feature type="region of interest" description="Disordered" evidence="2">
    <location>
        <begin position="145"/>
        <end position="175"/>
    </location>
</feature>
<dbReference type="PROSITE" id="PS00028">
    <property type="entry name" value="ZINC_FINGER_C2H2_1"/>
    <property type="match status" value="2"/>
</dbReference>